<dbReference type="InterPro" id="IPR018755">
    <property type="entry name" value="Phage_Mu_Gp48"/>
</dbReference>
<name>A0ABY7JQ29_9FIRM</name>
<organism evidence="1 2">
    <name type="scientific">Peptostreptococcus equinus</name>
    <dbReference type="NCBI Taxonomy" id="3003601"/>
    <lineage>
        <taxon>Bacteria</taxon>
        <taxon>Bacillati</taxon>
        <taxon>Bacillota</taxon>
        <taxon>Clostridia</taxon>
        <taxon>Peptostreptococcales</taxon>
        <taxon>Peptostreptococcaceae</taxon>
        <taxon>Peptostreptococcus</taxon>
    </lineage>
</organism>
<gene>
    <name evidence="1" type="ORF">O0R46_03185</name>
</gene>
<protein>
    <submittedName>
        <fullName evidence="1">DUF2313 domain-containing protein</fullName>
    </submittedName>
</protein>
<evidence type="ECO:0000313" key="2">
    <source>
        <dbReference type="Proteomes" id="UP001164187"/>
    </source>
</evidence>
<dbReference type="Pfam" id="PF10076">
    <property type="entry name" value="Phage_Mu_Gp48"/>
    <property type="match status" value="1"/>
</dbReference>
<keyword evidence="2" id="KW-1185">Reference proteome</keyword>
<dbReference type="RefSeq" id="WP_269312136.1">
    <property type="nucleotide sequence ID" value="NZ_CP114052.1"/>
</dbReference>
<proteinExistence type="predicted"/>
<accession>A0ABY7JQ29</accession>
<evidence type="ECO:0000313" key="1">
    <source>
        <dbReference type="EMBL" id="WAW15463.1"/>
    </source>
</evidence>
<sequence length="187" mass="21918">MLGSSTEYIPTCIEYIPSVYAEIEEFKALSKAYDIECKLLMDDFEGVSNNYFLDTLNESGCSRWERFLRMDVNSNYSLEDRRFMIKLKMLGYTPYTYLRLKEILDGMCGTTGYKMYLNPVSKHLVCKVDLGVKFQQRAIDLMLENMLPLDITFNTELLYNTSQTLSNFTHEQLSNYTHQHLKEEVIK</sequence>
<dbReference type="EMBL" id="CP114052">
    <property type="protein sequence ID" value="WAW15463.1"/>
    <property type="molecule type" value="Genomic_DNA"/>
</dbReference>
<reference evidence="1" key="1">
    <citation type="submission" date="2022-12" db="EMBL/GenBank/DDBJ databases">
        <title>Peptostreptococcus.</title>
        <authorList>
            <person name="Lee S.H."/>
        </authorList>
    </citation>
    <scope>NUCLEOTIDE SEQUENCE</scope>
    <source>
        <strain evidence="1">CBA3647</strain>
    </source>
</reference>
<dbReference type="Proteomes" id="UP001164187">
    <property type="component" value="Chromosome"/>
</dbReference>